<accession>A0A1M4V6S0</accession>
<evidence type="ECO:0000313" key="1">
    <source>
        <dbReference type="EMBL" id="SHE64600.1"/>
    </source>
</evidence>
<protein>
    <submittedName>
        <fullName evidence="1">Uncharacterized protein</fullName>
    </submittedName>
</protein>
<reference evidence="2" key="1">
    <citation type="submission" date="2016-11" db="EMBL/GenBank/DDBJ databases">
        <authorList>
            <person name="Varghese N."/>
            <person name="Submissions S."/>
        </authorList>
    </citation>
    <scope>NUCLEOTIDE SEQUENCE [LARGE SCALE GENOMIC DNA]</scope>
    <source>
        <strain evidence="2">DSM 17539</strain>
    </source>
</reference>
<dbReference type="Proteomes" id="UP000184406">
    <property type="component" value="Unassembled WGS sequence"/>
</dbReference>
<dbReference type="AlphaFoldDB" id="A0A1M4V6S0"/>
<gene>
    <name evidence="1" type="ORF">SAMN03080594_101860</name>
</gene>
<keyword evidence="2" id="KW-1185">Reference proteome</keyword>
<evidence type="ECO:0000313" key="2">
    <source>
        <dbReference type="Proteomes" id="UP000184406"/>
    </source>
</evidence>
<name>A0A1M4V6S0_9FLAO</name>
<dbReference type="EMBL" id="FQUX01000001">
    <property type="protein sequence ID" value="SHE64600.1"/>
    <property type="molecule type" value="Genomic_DNA"/>
</dbReference>
<dbReference type="RefSeq" id="WP_072860444.1">
    <property type="nucleotide sequence ID" value="NZ_FQUX01000001.1"/>
</dbReference>
<proteinExistence type="predicted"/>
<organism evidence="1 2">
    <name type="scientific">Arenibacter palladensis</name>
    <dbReference type="NCBI Taxonomy" id="237373"/>
    <lineage>
        <taxon>Bacteria</taxon>
        <taxon>Pseudomonadati</taxon>
        <taxon>Bacteroidota</taxon>
        <taxon>Flavobacteriia</taxon>
        <taxon>Flavobacteriales</taxon>
        <taxon>Flavobacteriaceae</taxon>
        <taxon>Arenibacter</taxon>
    </lineage>
</organism>
<sequence length="63" mass="7439">MNAQNILQYIDKVILNLKKHINSETEIPNSKEKDKMELRLEIVQEIKRAFDWGLAEEDNKQAN</sequence>